<sequence length="959" mass="109311">MAKTKPMAAAGEKKKSKGKKKGKNGPAKVALKARGAAAEERNNPFEAIWSRRKFDVLGKKRKGEERRVSRSRSEAIRKRENTLLKEFVESAKSSVFHDRRIGERDDTLPEFDKAILRQQRERLAKLKRESKYNLSDDDEDEINIHNVLLSENDDFDEEVPLDDGSDEEGKMVLSKKRLSLQSDDHPSITDLPQETHGQKSKKEVMTEIISKSKFYKAQRAKEREEDEHLVDKLDSDFASLAQTRALLSLTESAKVKVNKTDSSTGLTGKEFSNKRWVVGCDFVTIIREEGVVSLERSSSDQEGYLLAKADTYEKLVKEMVMDQRARPSDRTKTPEEIAQEEKERLEKLEEERQKRMLGTADTSDEDDDNENDNHMKLGNSKPISGDDLGDSFSLDESTVKKKGWVDEIYEREGRKIGDDAAASDDGESDDENAGDDGADDEDSEEDSSDNNFGNMSARDWEQSDDDEVDVGDDEMEDFKEKGQEINDKVVNKDAHNLKGDSNVKPQVKDGSIPFVIDAPNDLKDLSSLLDGRSEAEIIEIISRIRACNSIRLAAENRRKMQILWQVFYGVLLQYFAVLATQSPVKFRIIDILVKPLIEMSGETPYFAAICARERLIHTRTRLCEDIKVPGKSSWPNLKTLLLLRLWSLIFPCSDFRHVVTTPLLLLMCEYLMRCPIQSGRDVAVGSFLSSMVLVVTKESKKFCPEAIGFLQSLLVTSLKGKVETHLHNQINDQFMELKTLKPWLSIHGHVHEVNPVNILEIVGMDPDAPYFSSDNFKAGVLLSVAECLRGFVIIHEGLSSFPEIFLPISSLLQEILDRSELPGSLQDIFHEVIDLIKKRSDEHYASREPLRMRKKKPEPIKQLNPKFEENYIKGLDYDPDRERAQMKKLRKRVKSEMKGAKRELQKDNYFLSAVKEKERRKRDEERAEMYGKAMAFLQEQESAFKSGQLGKGKGRKRMR</sequence>
<evidence type="ECO:0000256" key="2">
    <source>
        <dbReference type="ARBA" id="ARBA00007466"/>
    </source>
</evidence>
<comment type="caution">
    <text evidence="8">The sequence shown here is derived from an EMBL/GenBank/DDBJ whole genome shotgun (WGS) entry which is preliminary data.</text>
</comment>
<dbReference type="ExpressionAtlas" id="A0A317YIB1">
    <property type="expression patterns" value="baseline and differential"/>
</dbReference>
<dbReference type="EMBL" id="NCVQ01000001">
    <property type="protein sequence ID" value="PWZ58438.1"/>
    <property type="molecule type" value="Genomic_DNA"/>
</dbReference>
<feature type="compositionally biased region" description="Basic and acidic residues" evidence="7">
    <location>
        <begin position="397"/>
        <end position="418"/>
    </location>
</feature>
<dbReference type="AlphaFoldDB" id="A0A317YIB1"/>
<keyword evidence="5" id="KW-0539">Nucleus</keyword>
<dbReference type="Proteomes" id="UP000251960">
    <property type="component" value="Chromosome 1"/>
</dbReference>
<keyword evidence="3" id="KW-0690">Ribosome biogenesis</keyword>
<feature type="compositionally biased region" description="Low complexity" evidence="7">
    <location>
        <begin position="24"/>
        <end position="36"/>
    </location>
</feature>
<dbReference type="Pfam" id="PF04147">
    <property type="entry name" value="Nop14"/>
    <property type="match status" value="1"/>
</dbReference>
<feature type="region of interest" description="Disordered" evidence="7">
    <location>
        <begin position="321"/>
        <end position="470"/>
    </location>
</feature>
<reference evidence="8" key="1">
    <citation type="journal article" date="2018" name="Nat. Genet.">
        <title>Extensive intraspecific gene order and gene structural variations between Mo17 and other maize genomes.</title>
        <authorList>
            <person name="Sun S."/>
            <person name="Zhou Y."/>
            <person name="Chen J."/>
            <person name="Shi J."/>
            <person name="Zhao H."/>
            <person name="Zhao H."/>
            <person name="Song W."/>
            <person name="Zhang M."/>
            <person name="Cui Y."/>
            <person name="Dong X."/>
            <person name="Liu H."/>
            <person name="Ma X."/>
            <person name="Jiao Y."/>
            <person name="Wang B."/>
            <person name="Wei X."/>
            <person name="Stein J.C."/>
            <person name="Glaubitz J.C."/>
            <person name="Lu F."/>
            <person name="Yu G."/>
            <person name="Liang C."/>
            <person name="Fengler K."/>
            <person name="Li B."/>
            <person name="Rafalski A."/>
            <person name="Schnable P.S."/>
            <person name="Ware D.H."/>
            <person name="Buckler E.S."/>
            <person name="Lai J."/>
        </authorList>
    </citation>
    <scope>NUCLEOTIDE SEQUENCE [LARGE SCALE GENOMIC DNA]</scope>
    <source>
        <tissue evidence="8">Seedling</tissue>
    </source>
</reference>
<feature type="region of interest" description="Disordered" evidence="7">
    <location>
        <begin position="1"/>
        <end position="37"/>
    </location>
</feature>
<gene>
    <name evidence="8" type="primary">Nop14</name>
    <name evidence="8" type="ORF">Zm00014a_001511</name>
</gene>
<organism evidence="8">
    <name type="scientific">Zea mays</name>
    <name type="common">Maize</name>
    <dbReference type="NCBI Taxonomy" id="4577"/>
    <lineage>
        <taxon>Eukaryota</taxon>
        <taxon>Viridiplantae</taxon>
        <taxon>Streptophyta</taxon>
        <taxon>Embryophyta</taxon>
        <taxon>Tracheophyta</taxon>
        <taxon>Spermatophyta</taxon>
        <taxon>Magnoliopsida</taxon>
        <taxon>Liliopsida</taxon>
        <taxon>Poales</taxon>
        <taxon>Poaceae</taxon>
        <taxon>PACMAD clade</taxon>
        <taxon>Panicoideae</taxon>
        <taxon>Andropogonodae</taxon>
        <taxon>Andropogoneae</taxon>
        <taxon>Tripsacinae</taxon>
        <taxon>Zea</taxon>
    </lineage>
</organism>
<comment type="subcellular location">
    <subcellularLocation>
        <location evidence="1">Nucleus</location>
        <location evidence="1">Nucleolus</location>
    </subcellularLocation>
</comment>
<evidence type="ECO:0000256" key="4">
    <source>
        <dbReference type="ARBA" id="ARBA00022552"/>
    </source>
</evidence>
<name>A0A317YIB1_MAIZE</name>
<evidence type="ECO:0000256" key="1">
    <source>
        <dbReference type="ARBA" id="ARBA00004604"/>
    </source>
</evidence>
<evidence type="ECO:0000256" key="3">
    <source>
        <dbReference type="ARBA" id="ARBA00022517"/>
    </source>
</evidence>
<evidence type="ECO:0000256" key="7">
    <source>
        <dbReference type="SAM" id="MobiDB-lite"/>
    </source>
</evidence>
<evidence type="ECO:0000256" key="5">
    <source>
        <dbReference type="ARBA" id="ARBA00023242"/>
    </source>
</evidence>
<feature type="compositionally biased region" description="Basic and acidic residues" evidence="7">
    <location>
        <begin position="321"/>
        <end position="354"/>
    </location>
</feature>
<proteinExistence type="inferred from homology"/>
<evidence type="ECO:0000313" key="8">
    <source>
        <dbReference type="EMBL" id="PWZ58438.1"/>
    </source>
</evidence>
<feature type="region of interest" description="Disordered" evidence="7">
    <location>
        <begin position="177"/>
        <end position="201"/>
    </location>
</feature>
<dbReference type="GO" id="GO:0032040">
    <property type="term" value="C:small-subunit processome"/>
    <property type="evidence" value="ECO:0007669"/>
    <property type="project" value="InterPro"/>
</dbReference>
<keyword evidence="4" id="KW-0698">rRNA processing</keyword>
<comment type="function">
    <text evidence="6">Involved in nucleolar processing of pre-18S ribosomal RNA. Has a role in the nuclear export of 40S pre-ribosomal subunit to the cytoplasm.</text>
</comment>
<evidence type="ECO:0000256" key="6">
    <source>
        <dbReference type="ARBA" id="ARBA00024695"/>
    </source>
</evidence>
<dbReference type="GO" id="GO:0006364">
    <property type="term" value="P:rRNA processing"/>
    <property type="evidence" value="ECO:0007669"/>
    <property type="project" value="UniProtKB-KW"/>
</dbReference>
<feature type="compositionally biased region" description="Basic residues" evidence="7">
    <location>
        <begin position="14"/>
        <end position="23"/>
    </location>
</feature>
<dbReference type="PANTHER" id="PTHR23183:SF0">
    <property type="entry name" value="NUCLEOLAR PROTEIN 14"/>
    <property type="match status" value="1"/>
</dbReference>
<dbReference type="InterPro" id="IPR007276">
    <property type="entry name" value="Nop14"/>
</dbReference>
<feature type="compositionally biased region" description="Acidic residues" evidence="7">
    <location>
        <begin position="421"/>
        <end position="448"/>
    </location>
</feature>
<protein>
    <submittedName>
        <fullName evidence="8">Nucleolar protein 14</fullName>
    </submittedName>
</protein>
<accession>A0A317YIB1</accession>
<comment type="similarity">
    <text evidence="2">Belongs to the NOP14 family.</text>
</comment>
<dbReference type="PANTHER" id="PTHR23183">
    <property type="entry name" value="NOP14"/>
    <property type="match status" value="1"/>
</dbReference>